<accession>A0AAT9GAQ1</accession>
<name>A0AAT9GAQ1_9RICK</name>
<dbReference type="InterPro" id="IPR029060">
    <property type="entry name" value="PIN-like_dom_sf"/>
</dbReference>
<dbReference type="InterPro" id="IPR044153">
    <property type="entry name" value="PIN_Pae0151-like"/>
</dbReference>
<sequence>MTSFVLDSSTTLSWFMPNETGSLDLLKKTVKEGAIVPTIWLLEIGNVLLCAERAKRITVTQRKQAMYILKDIPIKVDQTRLEHAWFETMELAEYHGLTLYDASYLELALHYNLPLATSDNLLKRAGQARGIVII</sequence>
<evidence type="ECO:0000259" key="2">
    <source>
        <dbReference type="Pfam" id="PF01850"/>
    </source>
</evidence>
<dbReference type="EMBL" id="AP029171">
    <property type="protein sequence ID" value="BFD46906.1"/>
    <property type="molecule type" value="Genomic_DNA"/>
</dbReference>
<geneLocation type="plasmid" evidence="3">
    <name>pRiSSQ01</name>
</geneLocation>
<evidence type="ECO:0000313" key="3">
    <source>
        <dbReference type="EMBL" id="BFD46906.1"/>
    </source>
</evidence>
<dbReference type="Gene3D" id="3.40.50.1010">
    <property type="entry name" value="5'-nuclease"/>
    <property type="match status" value="1"/>
</dbReference>
<dbReference type="CDD" id="cd09873">
    <property type="entry name" value="PIN_Pae0151-like"/>
    <property type="match status" value="1"/>
</dbReference>
<dbReference type="InterPro" id="IPR051619">
    <property type="entry name" value="TypeII_TA_RNase_PINc/VapC"/>
</dbReference>
<keyword evidence="1" id="KW-0460">Magnesium</keyword>
<dbReference type="Pfam" id="PF01850">
    <property type="entry name" value="PIN"/>
    <property type="match status" value="1"/>
</dbReference>
<dbReference type="AlphaFoldDB" id="A0AAT9GAQ1"/>
<organism evidence="3">
    <name type="scientific">Candidatus Tisiphia endosymbiont of Sergentomyia squamirostris</name>
    <dbReference type="NCBI Taxonomy" id="3113639"/>
    <lineage>
        <taxon>Bacteria</taxon>
        <taxon>Pseudomonadati</taxon>
        <taxon>Pseudomonadota</taxon>
        <taxon>Alphaproteobacteria</taxon>
        <taxon>Rickettsiales</taxon>
        <taxon>Rickettsiaceae</taxon>
        <taxon>Rickettsieae</taxon>
        <taxon>Candidatus Tisiphia</taxon>
    </lineage>
</organism>
<dbReference type="InterPro" id="IPR002716">
    <property type="entry name" value="PIN_dom"/>
</dbReference>
<keyword evidence="3" id="KW-0614">Plasmid</keyword>
<evidence type="ECO:0000256" key="1">
    <source>
        <dbReference type="ARBA" id="ARBA00022842"/>
    </source>
</evidence>
<dbReference type="PANTHER" id="PTHR35901">
    <property type="entry name" value="RIBONUCLEASE VAPC3"/>
    <property type="match status" value="1"/>
</dbReference>
<gene>
    <name evidence="3" type="ORF">DMENIID0002_15520</name>
</gene>
<reference evidence="3" key="1">
    <citation type="submission" date="2024-01" db="EMBL/GenBank/DDBJ databases">
        <title>Sequencing the genomes of a sandfly, Sergentomyia squamirostris, and its two endosymbionts.</title>
        <authorList>
            <person name="Itokawa K."/>
            <person name="Sanjoba C."/>
        </authorList>
    </citation>
    <scope>NUCLEOTIDE SEQUENCE</scope>
    <source>
        <strain evidence="3">RiSSQ</strain>
        <plasmid evidence="3">pRiSSQ01</plasmid>
    </source>
</reference>
<dbReference type="SUPFAM" id="SSF88723">
    <property type="entry name" value="PIN domain-like"/>
    <property type="match status" value="1"/>
</dbReference>
<feature type="domain" description="PIN" evidence="2">
    <location>
        <begin position="5"/>
        <end position="126"/>
    </location>
</feature>
<dbReference type="PANTHER" id="PTHR35901:SF1">
    <property type="entry name" value="EXONUCLEASE VAPC9"/>
    <property type="match status" value="1"/>
</dbReference>
<proteinExistence type="predicted"/>
<protein>
    <submittedName>
        <fullName evidence="3">Type II toxin-antitoxin system VapC family toxin</fullName>
    </submittedName>
</protein>